<dbReference type="AlphaFoldDB" id="A0A151SF82"/>
<organism evidence="1 2">
    <name type="scientific">Cajanus cajan</name>
    <name type="common">Pigeon pea</name>
    <name type="synonym">Cajanus indicus</name>
    <dbReference type="NCBI Taxonomy" id="3821"/>
    <lineage>
        <taxon>Eukaryota</taxon>
        <taxon>Viridiplantae</taxon>
        <taxon>Streptophyta</taxon>
        <taxon>Embryophyta</taxon>
        <taxon>Tracheophyta</taxon>
        <taxon>Spermatophyta</taxon>
        <taxon>Magnoliopsida</taxon>
        <taxon>eudicotyledons</taxon>
        <taxon>Gunneridae</taxon>
        <taxon>Pentapetalae</taxon>
        <taxon>rosids</taxon>
        <taxon>fabids</taxon>
        <taxon>Fabales</taxon>
        <taxon>Fabaceae</taxon>
        <taxon>Papilionoideae</taxon>
        <taxon>50 kb inversion clade</taxon>
        <taxon>NPAAA clade</taxon>
        <taxon>indigoferoid/millettioid clade</taxon>
        <taxon>Phaseoleae</taxon>
        <taxon>Cajanus</taxon>
    </lineage>
</organism>
<dbReference type="Gene3D" id="3.10.10.10">
    <property type="entry name" value="HIV Type 1 Reverse Transcriptase, subunit A, domain 1"/>
    <property type="match status" value="1"/>
</dbReference>
<sequence length="190" mass="21880">MPGISSDLICHRLAIHKEAKPVAQRRCKIRGERPSSIKTRKLLDANFIREIVYTTWLANVVLVKKNSGKWRMCVDYTNLNKACPKDTYSENSNSSAYNCTPQSTTQETPYRLTYGYDAMIPVVVEEASHRRLTFNNDQNNQELAANLDMIDEIKDEARVKEEACKLQAARRYNTKVKPRKFRPGDLVLRL</sequence>
<evidence type="ECO:0000313" key="2">
    <source>
        <dbReference type="Proteomes" id="UP000075243"/>
    </source>
</evidence>
<dbReference type="Gramene" id="C.cajan_24414.t">
    <property type="protein sequence ID" value="C.cajan_24414.t"/>
    <property type="gene ID" value="C.cajan_24414"/>
</dbReference>
<dbReference type="InterPro" id="IPR043502">
    <property type="entry name" value="DNA/RNA_pol_sf"/>
</dbReference>
<dbReference type="SUPFAM" id="SSF56672">
    <property type="entry name" value="DNA/RNA polymerases"/>
    <property type="match status" value="1"/>
</dbReference>
<protein>
    <recommendedName>
        <fullName evidence="3">Transposon Ty3-I Gag-Pol polyprotein</fullName>
    </recommendedName>
</protein>
<keyword evidence="2" id="KW-1185">Reference proteome</keyword>
<proteinExistence type="predicted"/>
<reference evidence="1" key="1">
    <citation type="journal article" date="2012" name="Nat. Biotechnol.">
        <title>Draft genome sequence of pigeonpea (Cajanus cajan), an orphan legume crop of resource-poor farmers.</title>
        <authorList>
            <person name="Varshney R.K."/>
            <person name="Chen W."/>
            <person name="Li Y."/>
            <person name="Bharti A.K."/>
            <person name="Saxena R.K."/>
            <person name="Schlueter J.A."/>
            <person name="Donoghue M.T."/>
            <person name="Azam S."/>
            <person name="Fan G."/>
            <person name="Whaley A.M."/>
            <person name="Farmer A.D."/>
            <person name="Sheridan J."/>
            <person name="Iwata A."/>
            <person name="Tuteja R."/>
            <person name="Penmetsa R.V."/>
            <person name="Wu W."/>
            <person name="Upadhyaya H.D."/>
            <person name="Yang S.P."/>
            <person name="Shah T."/>
            <person name="Saxena K.B."/>
            <person name="Michael T."/>
            <person name="McCombie W.R."/>
            <person name="Yang B."/>
            <person name="Zhang G."/>
            <person name="Yang H."/>
            <person name="Wang J."/>
            <person name="Spillane C."/>
            <person name="Cook D.R."/>
            <person name="May G.D."/>
            <person name="Xu X."/>
            <person name="Jackson S.A."/>
        </authorList>
    </citation>
    <scope>NUCLEOTIDE SEQUENCE [LARGE SCALE GENOMIC DNA]</scope>
</reference>
<dbReference type="InterPro" id="IPR053134">
    <property type="entry name" value="RNA-dir_DNA_polymerase"/>
</dbReference>
<evidence type="ECO:0000313" key="1">
    <source>
        <dbReference type="EMBL" id="KYP53490.1"/>
    </source>
</evidence>
<dbReference type="Proteomes" id="UP000075243">
    <property type="component" value="Unassembled WGS sequence"/>
</dbReference>
<dbReference type="EMBL" id="KQ483413">
    <property type="protein sequence ID" value="KYP53490.1"/>
    <property type="molecule type" value="Genomic_DNA"/>
</dbReference>
<dbReference type="PANTHER" id="PTHR24559">
    <property type="entry name" value="TRANSPOSON TY3-I GAG-POL POLYPROTEIN"/>
    <property type="match status" value="1"/>
</dbReference>
<accession>A0A151SF82</accession>
<dbReference type="PANTHER" id="PTHR24559:SF444">
    <property type="entry name" value="REVERSE TRANSCRIPTASE DOMAIN-CONTAINING PROTEIN"/>
    <property type="match status" value="1"/>
</dbReference>
<evidence type="ECO:0008006" key="3">
    <source>
        <dbReference type="Google" id="ProtNLM"/>
    </source>
</evidence>
<gene>
    <name evidence="1" type="ORF">KK1_024629</name>
</gene>
<name>A0A151SF82_CAJCA</name>